<dbReference type="GO" id="GO:0031146">
    <property type="term" value="P:SCF-dependent proteasomal ubiquitin-dependent protein catabolic process"/>
    <property type="evidence" value="ECO:0007669"/>
    <property type="project" value="TreeGrafter"/>
</dbReference>
<proteinExistence type="predicted"/>
<dbReference type="RefSeq" id="XP_023178308.2">
    <property type="nucleotide sequence ID" value="XM_023322540.2"/>
</dbReference>
<dbReference type="Proteomes" id="UP000504633">
    <property type="component" value="Unplaced"/>
</dbReference>
<dbReference type="GeneID" id="111604460"/>
<dbReference type="GO" id="GO:0019005">
    <property type="term" value="C:SCF ubiquitin ligase complex"/>
    <property type="evidence" value="ECO:0007669"/>
    <property type="project" value="TreeGrafter"/>
</dbReference>
<dbReference type="InterPro" id="IPR032675">
    <property type="entry name" value="LRR_dom_sf"/>
</dbReference>
<dbReference type="PANTHER" id="PTHR13318">
    <property type="entry name" value="PARTNER OF PAIRED, ISOFORM B-RELATED"/>
    <property type="match status" value="1"/>
</dbReference>
<reference evidence="2" key="1">
    <citation type="submission" date="2025-08" db="UniProtKB">
        <authorList>
            <consortium name="RefSeq"/>
        </authorList>
    </citation>
    <scope>IDENTIFICATION</scope>
    <source>
        <strain evidence="2">15085-1641.00</strain>
        <tissue evidence="2">Whole body</tissue>
    </source>
</reference>
<dbReference type="OrthoDB" id="423607at2759"/>
<dbReference type="KEGG" id="dhe:111604460"/>
<dbReference type="Gene3D" id="3.80.10.10">
    <property type="entry name" value="Ribonuclease Inhibitor"/>
    <property type="match status" value="1"/>
</dbReference>
<evidence type="ECO:0000313" key="2">
    <source>
        <dbReference type="RefSeq" id="XP_023178308.2"/>
    </source>
</evidence>
<gene>
    <name evidence="2" type="primary">LOC111604460</name>
</gene>
<dbReference type="PANTHER" id="PTHR13318:SF247">
    <property type="entry name" value="GH16156P"/>
    <property type="match status" value="1"/>
</dbReference>
<sequence length="429" mass="50544">MARTTDFSDLNFQCLLLIFKLLHNLDDQVSFALCCRRFRDAFAYLHRQRFEEIVDSDIKLRNLDNWRAFLWMCGANVKRLTCYRDDDHPLQILSLVSRFCVRLESITLRNVTVVRAQPYLLKLTTLEKVYVRNYKSTSIDLIKCMKLRLPHIQYLGLECFERRELQELRHFFNLKELQMYDEVTASDFIAITKSMRNLRKLQLKNAKKFLTTNALKQLAINCRQIEKFSFQDSDADLTVLSMFPNLQYLQLNCPDNQKARLFKTLGSKCATNLEYLILQRKQWIDEEQAQRIGSIKTLKWLVCKPRNDRCVAQLANLTQLECLSLQCARDIGESELLNLIRNNEQLRYLNICYCLGITDAFIVDMLSILAQRRTQQPLVLYAAATDIRHDIIERLPTDFASKSLILYFECSQGMHSTEHYYSDEPEFDR</sequence>
<protein>
    <submittedName>
        <fullName evidence="2">Uncharacterized protein LOC111604460</fullName>
    </submittedName>
</protein>
<dbReference type="OMA" id="KWLVCKP"/>
<dbReference type="AlphaFoldDB" id="A0A6J1MA87"/>
<accession>A0A6J1MA87</accession>
<evidence type="ECO:0000313" key="1">
    <source>
        <dbReference type="Proteomes" id="UP000504633"/>
    </source>
</evidence>
<name>A0A6J1MA87_DROHY</name>
<dbReference type="SUPFAM" id="SSF52047">
    <property type="entry name" value="RNI-like"/>
    <property type="match status" value="2"/>
</dbReference>
<organism evidence="1 2">
    <name type="scientific">Drosophila hydei</name>
    <name type="common">Fruit fly</name>
    <dbReference type="NCBI Taxonomy" id="7224"/>
    <lineage>
        <taxon>Eukaryota</taxon>
        <taxon>Metazoa</taxon>
        <taxon>Ecdysozoa</taxon>
        <taxon>Arthropoda</taxon>
        <taxon>Hexapoda</taxon>
        <taxon>Insecta</taxon>
        <taxon>Pterygota</taxon>
        <taxon>Neoptera</taxon>
        <taxon>Endopterygota</taxon>
        <taxon>Diptera</taxon>
        <taxon>Brachycera</taxon>
        <taxon>Muscomorpha</taxon>
        <taxon>Ephydroidea</taxon>
        <taxon>Drosophilidae</taxon>
        <taxon>Drosophila</taxon>
    </lineage>
</organism>
<keyword evidence="1" id="KW-1185">Reference proteome</keyword>